<dbReference type="InterPro" id="IPR043128">
    <property type="entry name" value="Rev_trsase/Diguanyl_cyclase"/>
</dbReference>
<gene>
    <name evidence="4" type="ORF">ACFPT7_00350</name>
</gene>
<feature type="domain" description="GGDEF" evidence="3">
    <location>
        <begin position="261"/>
        <end position="395"/>
    </location>
</feature>
<dbReference type="Gene3D" id="3.30.70.270">
    <property type="match status" value="1"/>
</dbReference>
<dbReference type="CDD" id="cd01949">
    <property type="entry name" value="GGDEF"/>
    <property type="match status" value="1"/>
</dbReference>
<keyword evidence="5" id="KW-1185">Reference proteome</keyword>
<dbReference type="InterPro" id="IPR000160">
    <property type="entry name" value="GGDEF_dom"/>
</dbReference>
<dbReference type="InterPro" id="IPR029787">
    <property type="entry name" value="Nucleotide_cyclase"/>
</dbReference>
<dbReference type="Proteomes" id="UP001596091">
    <property type="component" value="Unassembled WGS sequence"/>
</dbReference>
<dbReference type="InterPro" id="IPR050706">
    <property type="entry name" value="Cyclic-di-GMP_PDE-like"/>
</dbReference>
<protein>
    <submittedName>
        <fullName evidence="4">Bifunctional diguanylate cyclase/phosphodiesterase</fullName>
    </submittedName>
</protein>
<feature type="transmembrane region" description="Helical" evidence="1">
    <location>
        <begin position="34"/>
        <end position="54"/>
    </location>
</feature>
<evidence type="ECO:0000256" key="1">
    <source>
        <dbReference type="SAM" id="Phobius"/>
    </source>
</evidence>
<dbReference type="Gene3D" id="3.20.20.450">
    <property type="entry name" value="EAL domain"/>
    <property type="match status" value="1"/>
</dbReference>
<dbReference type="EMBL" id="JBHSPH010000001">
    <property type="protein sequence ID" value="MFC5860734.1"/>
    <property type="molecule type" value="Genomic_DNA"/>
</dbReference>
<dbReference type="SUPFAM" id="SSF55073">
    <property type="entry name" value="Nucleotide cyclase"/>
    <property type="match status" value="1"/>
</dbReference>
<dbReference type="SUPFAM" id="SSF141868">
    <property type="entry name" value="EAL domain-like"/>
    <property type="match status" value="1"/>
</dbReference>
<dbReference type="Pfam" id="PF00990">
    <property type="entry name" value="GGDEF"/>
    <property type="match status" value="1"/>
</dbReference>
<dbReference type="RefSeq" id="WP_263335248.1">
    <property type="nucleotide sequence ID" value="NZ_JAGSYH010000002.1"/>
</dbReference>
<reference evidence="5" key="1">
    <citation type="journal article" date="2019" name="Int. J. Syst. Evol. Microbiol.">
        <title>The Global Catalogue of Microorganisms (GCM) 10K type strain sequencing project: providing services to taxonomists for standard genome sequencing and annotation.</title>
        <authorList>
            <consortium name="The Broad Institute Genomics Platform"/>
            <consortium name="The Broad Institute Genome Sequencing Center for Infectious Disease"/>
            <person name="Wu L."/>
            <person name="Ma J."/>
        </authorList>
    </citation>
    <scope>NUCLEOTIDE SEQUENCE [LARGE SCALE GENOMIC DNA]</scope>
    <source>
        <strain evidence="5">JCM 4087</strain>
    </source>
</reference>
<dbReference type="PROSITE" id="PS50887">
    <property type="entry name" value="GGDEF"/>
    <property type="match status" value="1"/>
</dbReference>
<evidence type="ECO:0000313" key="5">
    <source>
        <dbReference type="Proteomes" id="UP001596091"/>
    </source>
</evidence>
<feature type="transmembrane region" description="Helical" evidence="1">
    <location>
        <begin position="171"/>
        <end position="189"/>
    </location>
</feature>
<dbReference type="PANTHER" id="PTHR33121">
    <property type="entry name" value="CYCLIC DI-GMP PHOSPHODIESTERASE PDEF"/>
    <property type="match status" value="1"/>
</dbReference>
<dbReference type="SMART" id="SM00052">
    <property type="entry name" value="EAL"/>
    <property type="match status" value="1"/>
</dbReference>
<organism evidence="4 5">
    <name type="scientific">Acidicapsa dinghuensis</name>
    <dbReference type="NCBI Taxonomy" id="2218256"/>
    <lineage>
        <taxon>Bacteria</taxon>
        <taxon>Pseudomonadati</taxon>
        <taxon>Acidobacteriota</taxon>
        <taxon>Terriglobia</taxon>
        <taxon>Terriglobales</taxon>
        <taxon>Acidobacteriaceae</taxon>
        <taxon>Acidicapsa</taxon>
    </lineage>
</organism>
<comment type="caution">
    <text evidence="4">The sequence shown here is derived from an EMBL/GenBank/DDBJ whole genome shotgun (WGS) entry which is preliminary data.</text>
</comment>
<dbReference type="PANTHER" id="PTHR33121:SF70">
    <property type="entry name" value="SIGNALING PROTEIN YKOW"/>
    <property type="match status" value="1"/>
</dbReference>
<feature type="transmembrane region" description="Helical" evidence="1">
    <location>
        <begin position="126"/>
        <end position="151"/>
    </location>
</feature>
<accession>A0ABW1E8U9</accession>
<feature type="domain" description="EAL" evidence="2">
    <location>
        <begin position="404"/>
        <end position="657"/>
    </location>
</feature>
<dbReference type="InterPro" id="IPR001633">
    <property type="entry name" value="EAL_dom"/>
</dbReference>
<evidence type="ECO:0000259" key="2">
    <source>
        <dbReference type="PROSITE" id="PS50883"/>
    </source>
</evidence>
<keyword evidence="1" id="KW-0812">Transmembrane</keyword>
<name>A0ABW1E8U9_9BACT</name>
<proteinExistence type="predicted"/>
<dbReference type="SMART" id="SM00267">
    <property type="entry name" value="GGDEF"/>
    <property type="match status" value="1"/>
</dbReference>
<evidence type="ECO:0000259" key="3">
    <source>
        <dbReference type="PROSITE" id="PS50887"/>
    </source>
</evidence>
<dbReference type="CDD" id="cd01948">
    <property type="entry name" value="EAL"/>
    <property type="match status" value="1"/>
</dbReference>
<dbReference type="Pfam" id="PF00563">
    <property type="entry name" value="EAL"/>
    <property type="match status" value="1"/>
</dbReference>
<feature type="transmembrane region" description="Helical" evidence="1">
    <location>
        <begin position="66"/>
        <end position="87"/>
    </location>
</feature>
<dbReference type="PROSITE" id="PS50883">
    <property type="entry name" value="EAL"/>
    <property type="match status" value="1"/>
</dbReference>
<keyword evidence="1" id="KW-0472">Membrane</keyword>
<dbReference type="NCBIfam" id="TIGR00254">
    <property type="entry name" value="GGDEF"/>
    <property type="match status" value="1"/>
</dbReference>
<sequence length="678" mass="75900">MPVDKYAARVHRNAVAESRFRKQRTALCASVDGYFGWLMILQWVAAIAIGWLYVPLSGAVSLQTRVVTAVAYGAFLTIIPVLLIRFFPGHQSTRLTIAAMQMLMSSLLIHLMGGHAEAHFHIFGSLAFLAFYLDYQVLLVASITIVVDHVLHASYFPLSVFFYHADRPWHWVELCGWIAFCDTFLLIAARDRLRSLRRLIRHDLERDQLLRHAHYDALTGLPNRSFLSEKCNAAIRNPAQTADVADPANRSFASETPVLPDGFCCLYIDLDSFESINKDLGHLTGDALLAQAAKRIQQCLDADCFLARLGGDEFVALVPQIKNQPHRAEEAARAILGALLQPFHAVDRTLHLGASIGISRYPQDGLDESELLVKSNRAMFHVKRSGRNGCQMHSAALPDPENERIESERSLHRAIEHREFQVHYQPIYSGGCSIVGFEALIRWTDPLRGNIPPNQFIPLAEETGLIVQIGSFVLHEACRQASDWHRRGLFRGHIAVNVSSIELARQDFADVVIFTLQQYQTPPQAIELEVTESALLHDFQLAEHHLRRLHEYGIRISIDDFGTGYSSLGRLRQLTLDTLKIDRIFVEGVATEGPDRTVVGLIISMAHTLGLEVVAEGVETENQLVALRALACDQLQGFLFSRPVPKDQAEFLLSRHVIASKENEDPLYGISEAVIPSR</sequence>
<dbReference type="InterPro" id="IPR035919">
    <property type="entry name" value="EAL_sf"/>
</dbReference>
<keyword evidence="1" id="KW-1133">Transmembrane helix</keyword>
<evidence type="ECO:0000313" key="4">
    <source>
        <dbReference type="EMBL" id="MFC5860734.1"/>
    </source>
</evidence>